<sequence>MVVDRHTGTTALELWPQGARPAVEYTRDGITYSLRNSTFAGFVGHPTASTLAVAQACWTARIS</sequence>
<comment type="caution">
    <text evidence="1">The sequence shown here is derived from an EMBL/GenBank/DDBJ whole genome shotgun (WGS) entry which is preliminary data.</text>
</comment>
<keyword evidence="2" id="KW-1185">Reference proteome</keyword>
<reference evidence="1 2" key="1">
    <citation type="submission" date="2024-10" db="EMBL/GenBank/DDBJ databases">
        <title>The Natural Products Discovery Center: Release of the First 8490 Sequenced Strains for Exploring Actinobacteria Biosynthetic Diversity.</title>
        <authorList>
            <person name="Kalkreuter E."/>
            <person name="Kautsar S.A."/>
            <person name="Yang D."/>
            <person name="Bader C.D."/>
            <person name="Teijaro C.N."/>
            <person name="Fluegel L."/>
            <person name="Davis C.M."/>
            <person name="Simpson J.R."/>
            <person name="Lauterbach L."/>
            <person name="Steele A.D."/>
            <person name="Gui C."/>
            <person name="Meng S."/>
            <person name="Li G."/>
            <person name="Viehrig K."/>
            <person name="Ye F."/>
            <person name="Su P."/>
            <person name="Kiefer A.F."/>
            <person name="Nichols A."/>
            <person name="Cepeda A.J."/>
            <person name="Yan W."/>
            <person name="Fan B."/>
            <person name="Jiang Y."/>
            <person name="Adhikari A."/>
            <person name="Zheng C.-J."/>
            <person name="Schuster L."/>
            <person name="Cowan T.M."/>
            <person name="Smanski M.J."/>
            <person name="Chevrette M.G."/>
            <person name="De Carvalho L.P.S."/>
            <person name="Shen B."/>
        </authorList>
    </citation>
    <scope>NUCLEOTIDE SEQUENCE [LARGE SCALE GENOMIC DNA]</scope>
    <source>
        <strain evidence="1 2">NPDC053399</strain>
    </source>
</reference>
<evidence type="ECO:0000313" key="1">
    <source>
        <dbReference type="EMBL" id="MFI9106693.1"/>
    </source>
</evidence>
<organism evidence="1 2">
    <name type="scientific">Streptomyces fildesensis</name>
    <dbReference type="NCBI Taxonomy" id="375757"/>
    <lineage>
        <taxon>Bacteria</taxon>
        <taxon>Bacillati</taxon>
        <taxon>Actinomycetota</taxon>
        <taxon>Actinomycetes</taxon>
        <taxon>Kitasatosporales</taxon>
        <taxon>Streptomycetaceae</taxon>
        <taxon>Streptomyces</taxon>
    </lineage>
</organism>
<dbReference type="Proteomes" id="UP001614394">
    <property type="component" value="Unassembled WGS sequence"/>
</dbReference>
<proteinExistence type="predicted"/>
<name>A0ABW8CJT6_9ACTN</name>
<accession>A0ABW8CJT6</accession>
<evidence type="ECO:0000313" key="2">
    <source>
        <dbReference type="Proteomes" id="UP001614394"/>
    </source>
</evidence>
<dbReference type="RefSeq" id="WP_399658404.1">
    <property type="nucleotide sequence ID" value="NZ_JBITYG010000022.1"/>
</dbReference>
<dbReference type="EMBL" id="JBITYG010000022">
    <property type="protein sequence ID" value="MFI9106693.1"/>
    <property type="molecule type" value="Genomic_DNA"/>
</dbReference>
<protein>
    <submittedName>
        <fullName evidence="1">Uncharacterized protein</fullName>
    </submittedName>
</protein>
<gene>
    <name evidence="1" type="ORF">ACIGXA_39985</name>
</gene>